<evidence type="ECO:0000256" key="3">
    <source>
        <dbReference type="ARBA" id="ARBA00022553"/>
    </source>
</evidence>
<evidence type="ECO:0000256" key="2">
    <source>
        <dbReference type="ARBA" id="ARBA00012438"/>
    </source>
</evidence>
<dbReference type="Proteomes" id="UP000568380">
    <property type="component" value="Unassembled WGS sequence"/>
</dbReference>
<dbReference type="InterPro" id="IPR011712">
    <property type="entry name" value="Sig_transdc_His_kin_sub3_dim/P"/>
</dbReference>
<dbReference type="GO" id="GO:0046983">
    <property type="term" value="F:protein dimerization activity"/>
    <property type="evidence" value="ECO:0007669"/>
    <property type="project" value="InterPro"/>
</dbReference>
<keyword evidence="6 12" id="KW-0418">Kinase</keyword>
<dbReference type="Pfam" id="PF07730">
    <property type="entry name" value="HisKA_3"/>
    <property type="match status" value="1"/>
</dbReference>
<keyword evidence="9" id="KW-1133">Transmembrane helix</keyword>
<dbReference type="GO" id="GO:0016020">
    <property type="term" value="C:membrane"/>
    <property type="evidence" value="ECO:0007669"/>
    <property type="project" value="InterPro"/>
</dbReference>
<keyword evidence="5" id="KW-0547">Nucleotide-binding</keyword>
<dbReference type="InterPro" id="IPR055558">
    <property type="entry name" value="DUF7134"/>
</dbReference>
<feature type="transmembrane region" description="Helical" evidence="9">
    <location>
        <begin position="18"/>
        <end position="38"/>
    </location>
</feature>
<dbReference type="EMBL" id="JACHIN010000001">
    <property type="protein sequence ID" value="MBB5074706.1"/>
    <property type="molecule type" value="Genomic_DNA"/>
</dbReference>
<dbReference type="PANTHER" id="PTHR24421:SF10">
    <property type="entry name" value="NITRATE_NITRITE SENSOR PROTEIN NARQ"/>
    <property type="match status" value="1"/>
</dbReference>
<keyword evidence="7" id="KW-0067">ATP-binding</keyword>
<comment type="caution">
    <text evidence="12">The sequence shown here is derived from an EMBL/GenBank/DDBJ whole genome shotgun (WGS) entry which is preliminary data.</text>
</comment>
<gene>
    <name evidence="12" type="ORF">HNR40_000152</name>
</gene>
<sequence length="401" mass="43185">MSATARLRPTARFLAGDLFWIVPLGVVSWLLANLWPPYQPWADLGMTVALLAPMPWRHLYPVGVFTLVSFLALLQILNGWPPLLADLSVCVALATLAVSRHLVVSLPALIITCTGQVFWAVLYPAATMPFPWVANQLLFIVLVWFAGRYVLAKRMVMQGIRERLMLAERAREGEAREAVDRERLRIARDLHDSVAHNVTVMITQAEGARLGLDADPAGARTALAQIAECGRAALHDMRELVSALRAGSCPRPWREVIDDLVQKMRRSGVPDIAVRVEGEPDTAPDEVLLAAQQVVGEALTNVLKHAGRGVAVSVFAAFTATGAYVRVEDDGGGPLAAVSLPAGGNGVVGLRERVCALGGEFSAGARRGGGFVVEARLPYPIRLSYAAKGRLPYAKESGDAP</sequence>
<evidence type="ECO:0000313" key="12">
    <source>
        <dbReference type="EMBL" id="MBB5074706.1"/>
    </source>
</evidence>
<evidence type="ECO:0000256" key="7">
    <source>
        <dbReference type="ARBA" id="ARBA00022840"/>
    </source>
</evidence>
<evidence type="ECO:0000256" key="9">
    <source>
        <dbReference type="SAM" id="Phobius"/>
    </source>
</evidence>
<dbReference type="InterPro" id="IPR050482">
    <property type="entry name" value="Sensor_HK_TwoCompSys"/>
</dbReference>
<dbReference type="CDD" id="cd16917">
    <property type="entry name" value="HATPase_UhpB-NarQ-NarX-like"/>
    <property type="match status" value="1"/>
</dbReference>
<evidence type="ECO:0000259" key="10">
    <source>
        <dbReference type="Pfam" id="PF07730"/>
    </source>
</evidence>
<name>A0A7W7ZWN5_9ACTN</name>
<evidence type="ECO:0000256" key="8">
    <source>
        <dbReference type="ARBA" id="ARBA00023012"/>
    </source>
</evidence>
<feature type="transmembrane region" description="Helical" evidence="9">
    <location>
        <begin position="106"/>
        <end position="126"/>
    </location>
</feature>
<feature type="domain" description="Signal transduction histidine kinase subgroup 3 dimerisation and phosphoacceptor" evidence="10">
    <location>
        <begin position="182"/>
        <end position="246"/>
    </location>
</feature>
<evidence type="ECO:0000313" key="13">
    <source>
        <dbReference type="Proteomes" id="UP000568380"/>
    </source>
</evidence>
<feature type="transmembrane region" description="Helical" evidence="9">
    <location>
        <begin position="132"/>
        <end position="151"/>
    </location>
</feature>
<dbReference type="EC" id="2.7.13.3" evidence="2"/>
<evidence type="ECO:0000256" key="1">
    <source>
        <dbReference type="ARBA" id="ARBA00000085"/>
    </source>
</evidence>
<accession>A0A7W7ZWN5</accession>
<dbReference type="InterPro" id="IPR036890">
    <property type="entry name" value="HATPase_C_sf"/>
</dbReference>
<keyword evidence="13" id="KW-1185">Reference proteome</keyword>
<dbReference type="AlphaFoldDB" id="A0A7W7ZWN5"/>
<keyword evidence="8" id="KW-0902">Two-component regulatory system</keyword>
<dbReference type="GO" id="GO:0000155">
    <property type="term" value="F:phosphorelay sensor kinase activity"/>
    <property type="evidence" value="ECO:0007669"/>
    <property type="project" value="InterPro"/>
</dbReference>
<protein>
    <recommendedName>
        <fullName evidence="2">histidine kinase</fullName>
        <ecNumber evidence="2">2.7.13.3</ecNumber>
    </recommendedName>
</protein>
<keyword evidence="4" id="KW-0808">Transferase</keyword>
<evidence type="ECO:0000256" key="5">
    <source>
        <dbReference type="ARBA" id="ARBA00022741"/>
    </source>
</evidence>
<keyword evidence="3" id="KW-0597">Phosphoprotein</keyword>
<keyword evidence="9" id="KW-0812">Transmembrane</keyword>
<dbReference type="Gene3D" id="1.20.5.1930">
    <property type="match status" value="1"/>
</dbReference>
<keyword evidence="9" id="KW-0472">Membrane</keyword>
<feature type="transmembrane region" description="Helical" evidence="9">
    <location>
        <begin position="59"/>
        <end position="77"/>
    </location>
</feature>
<dbReference type="Pfam" id="PF23539">
    <property type="entry name" value="DUF7134"/>
    <property type="match status" value="1"/>
</dbReference>
<evidence type="ECO:0000256" key="6">
    <source>
        <dbReference type="ARBA" id="ARBA00022777"/>
    </source>
</evidence>
<reference evidence="12 13" key="1">
    <citation type="submission" date="2020-08" db="EMBL/GenBank/DDBJ databases">
        <title>Genomic Encyclopedia of Type Strains, Phase IV (KMG-IV): sequencing the most valuable type-strain genomes for metagenomic binning, comparative biology and taxonomic classification.</title>
        <authorList>
            <person name="Goeker M."/>
        </authorList>
    </citation>
    <scope>NUCLEOTIDE SEQUENCE [LARGE SCALE GENOMIC DNA]</scope>
    <source>
        <strain evidence="12 13">DSM 45385</strain>
    </source>
</reference>
<evidence type="ECO:0000256" key="4">
    <source>
        <dbReference type="ARBA" id="ARBA00022679"/>
    </source>
</evidence>
<evidence type="ECO:0000259" key="11">
    <source>
        <dbReference type="Pfam" id="PF23539"/>
    </source>
</evidence>
<proteinExistence type="predicted"/>
<comment type="catalytic activity">
    <reaction evidence="1">
        <text>ATP + protein L-histidine = ADP + protein N-phospho-L-histidine.</text>
        <dbReference type="EC" id="2.7.13.3"/>
    </reaction>
</comment>
<dbReference type="Gene3D" id="3.30.565.10">
    <property type="entry name" value="Histidine kinase-like ATPase, C-terminal domain"/>
    <property type="match status" value="1"/>
</dbReference>
<dbReference type="RefSeq" id="WP_184957708.1">
    <property type="nucleotide sequence ID" value="NZ_JACHIN010000001.1"/>
</dbReference>
<dbReference type="PANTHER" id="PTHR24421">
    <property type="entry name" value="NITRATE/NITRITE SENSOR PROTEIN NARX-RELATED"/>
    <property type="match status" value="1"/>
</dbReference>
<dbReference type="GO" id="GO:0005524">
    <property type="term" value="F:ATP binding"/>
    <property type="evidence" value="ECO:0007669"/>
    <property type="project" value="UniProtKB-KW"/>
</dbReference>
<feature type="domain" description="DUF7134" evidence="11">
    <location>
        <begin position="14"/>
        <end position="152"/>
    </location>
</feature>
<dbReference type="SUPFAM" id="SSF55874">
    <property type="entry name" value="ATPase domain of HSP90 chaperone/DNA topoisomerase II/histidine kinase"/>
    <property type="match status" value="1"/>
</dbReference>
<organism evidence="12 13">
    <name type="scientific">Nonomuraea endophytica</name>
    <dbReference type="NCBI Taxonomy" id="714136"/>
    <lineage>
        <taxon>Bacteria</taxon>
        <taxon>Bacillati</taxon>
        <taxon>Actinomycetota</taxon>
        <taxon>Actinomycetes</taxon>
        <taxon>Streptosporangiales</taxon>
        <taxon>Streptosporangiaceae</taxon>
        <taxon>Nonomuraea</taxon>
    </lineage>
</organism>